<accession>A0A409YU94</accession>
<gene>
    <name evidence="2" type="ORF">CVT24_001396</name>
</gene>
<feature type="region of interest" description="Disordered" evidence="1">
    <location>
        <begin position="1"/>
        <end position="94"/>
    </location>
</feature>
<evidence type="ECO:0000313" key="3">
    <source>
        <dbReference type="Proteomes" id="UP000284842"/>
    </source>
</evidence>
<dbReference type="InParanoid" id="A0A409YU94"/>
<organism evidence="2 3">
    <name type="scientific">Panaeolus cyanescens</name>
    <dbReference type="NCBI Taxonomy" id="181874"/>
    <lineage>
        <taxon>Eukaryota</taxon>
        <taxon>Fungi</taxon>
        <taxon>Dikarya</taxon>
        <taxon>Basidiomycota</taxon>
        <taxon>Agaricomycotina</taxon>
        <taxon>Agaricomycetes</taxon>
        <taxon>Agaricomycetidae</taxon>
        <taxon>Agaricales</taxon>
        <taxon>Agaricineae</taxon>
        <taxon>Galeropsidaceae</taxon>
        <taxon>Panaeolus</taxon>
    </lineage>
</organism>
<feature type="compositionally biased region" description="Polar residues" evidence="1">
    <location>
        <begin position="14"/>
        <end position="31"/>
    </location>
</feature>
<sequence length="468" mass="51546">MPAEQVQPPPPVSPTMTASDSHQLSDLNPAQTEGLPIPQAEIPTLPPSIPPPLQDITNWASRNPTFPTQPLKQKASRTTSTVGRATKKALRTQRKVKQDQINEELLDLKDEVAERVAEIAEKHDVSEVKLRQAFDATSRMKEKAACNLDALLSLRCSQQYVAKPLLLRIELSKQLKANLISHEEIAKAWVHFKAAKKIQAVGLRSTAKSARADAEHTIRKVTTELENLNERTGVRCLLLASKTHVDDQFAPTMVEVNGSSSFFPDVLKIPADQGLRQYQQHNCTVANAPTAPSNVKERQTFVANKIREGLISITNGACTAMEYIAYDRDIRAKHGVKLQGWPTNTPFQSPSTFTNNVTLMNLIRLLDNNTLRWTAMPRDDVDELLAKLADEASSVEKPKRKKRADAGVSRGPSKKAKTSKNSSASTASTSTSTRARPSKVAAQLPPSREIVESSDEEEADEGQFQSSQ</sequence>
<feature type="compositionally biased region" description="Pro residues" evidence="1">
    <location>
        <begin position="44"/>
        <end position="53"/>
    </location>
</feature>
<dbReference type="AlphaFoldDB" id="A0A409YU94"/>
<dbReference type="STRING" id="181874.A0A409YU94"/>
<reference evidence="2 3" key="1">
    <citation type="journal article" date="2018" name="Evol. Lett.">
        <title>Horizontal gene cluster transfer increased hallucinogenic mushroom diversity.</title>
        <authorList>
            <person name="Reynolds H.T."/>
            <person name="Vijayakumar V."/>
            <person name="Gluck-Thaler E."/>
            <person name="Korotkin H.B."/>
            <person name="Matheny P.B."/>
            <person name="Slot J.C."/>
        </authorList>
    </citation>
    <scope>NUCLEOTIDE SEQUENCE [LARGE SCALE GENOMIC DNA]</scope>
    <source>
        <strain evidence="2 3">2629</strain>
    </source>
</reference>
<dbReference type="Proteomes" id="UP000284842">
    <property type="component" value="Unassembled WGS sequence"/>
</dbReference>
<feature type="region of interest" description="Disordered" evidence="1">
    <location>
        <begin position="392"/>
        <end position="468"/>
    </location>
</feature>
<protein>
    <submittedName>
        <fullName evidence="2">Uncharacterized protein</fullName>
    </submittedName>
</protein>
<evidence type="ECO:0000313" key="2">
    <source>
        <dbReference type="EMBL" id="PPR06538.1"/>
    </source>
</evidence>
<keyword evidence="3" id="KW-1185">Reference proteome</keyword>
<name>A0A409YU94_9AGAR</name>
<dbReference type="OrthoDB" id="3253416at2759"/>
<feature type="compositionally biased region" description="Polar residues" evidence="1">
    <location>
        <begin position="55"/>
        <end position="83"/>
    </location>
</feature>
<feature type="compositionally biased region" description="Basic residues" evidence="1">
    <location>
        <begin position="85"/>
        <end position="94"/>
    </location>
</feature>
<dbReference type="EMBL" id="NHTK01000622">
    <property type="protein sequence ID" value="PPR06538.1"/>
    <property type="molecule type" value="Genomic_DNA"/>
</dbReference>
<comment type="caution">
    <text evidence="2">The sequence shown here is derived from an EMBL/GenBank/DDBJ whole genome shotgun (WGS) entry which is preliminary data.</text>
</comment>
<feature type="compositionally biased region" description="Low complexity" evidence="1">
    <location>
        <begin position="419"/>
        <end position="439"/>
    </location>
</feature>
<evidence type="ECO:0000256" key="1">
    <source>
        <dbReference type="SAM" id="MobiDB-lite"/>
    </source>
</evidence>
<feature type="compositionally biased region" description="Acidic residues" evidence="1">
    <location>
        <begin position="452"/>
        <end position="461"/>
    </location>
</feature>
<proteinExistence type="predicted"/>